<proteinExistence type="predicted"/>
<dbReference type="AlphaFoldDB" id="A0A368GHL0"/>
<gene>
    <name evidence="1" type="ORF">ANCCAN_11512</name>
</gene>
<dbReference type="EMBL" id="JOJR01000190">
    <property type="protein sequence ID" value="RCN42540.1"/>
    <property type="molecule type" value="Genomic_DNA"/>
</dbReference>
<dbReference type="Proteomes" id="UP000252519">
    <property type="component" value="Unassembled WGS sequence"/>
</dbReference>
<reference evidence="1 2" key="1">
    <citation type="submission" date="2014-10" db="EMBL/GenBank/DDBJ databases">
        <title>Draft genome of the hookworm Ancylostoma caninum.</title>
        <authorList>
            <person name="Mitreva M."/>
        </authorList>
    </citation>
    <scope>NUCLEOTIDE SEQUENCE [LARGE SCALE GENOMIC DNA]</scope>
    <source>
        <strain evidence="1 2">Baltimore</strain>
    </source>
</reference>
<organism evidence="1 2">
    <name type="scientific">Ancylostoma caninum</name>
    <name type="common">Dog hookworm</name>
    <dbReference type="NCBI Taxonomy" id="29170"/>
    <lineage>
        <taxon>Eukaryota</taxon>
        <taxon>Metazoa</taxon>
        <taxon>Ecdysozoa</taxon>
        <taxon>Nematoda</taxon>
        <taxon>Chromadorea</taxon>
        <taxon>Rhabditida</taxon>
        <taxon>Rhabditina</taxon>
        <taxon>Rhabditomorpha</taxon>
        <taxon>Strongyloidea</taxon>
        <taxon>Ancylostomatidae</taxon>
        <taxon>Ancylostomatinae</taxon>
        <taxon>Ancylostoma</taxon>
    </lineage>
</organism>
<protein>
    <submittedName>
        <fullName evidence="1">Uncharacterized protein</fullName>
    </submittedName>
</protein>
<comment type="caution">
    <text evidence="1">The sequence shown here is derived from an EMBL/GenBank/DDBJ whole genome shotgun (WGS) entry which is preliminary data.</text>
</comment>
<sequence>YKFSVFQLAANETKPPPVPPHRKKWRSTANHDFLKDIVFDTFNASNLSKERNIVLGYSRKSFSIHDIFADLVLPPFTSMKNVVYSFVSHLFTKLYGERVIPIVRSHLSRKIDAFPTQLAERVAVAIVIGYQIGEQLAKDDLLVHELKAHLEKQLRADFEVYCANIKAGYLTDSFA</sequence>
<feature type="non-terminal residue" evidence="1">
    <location>
        <position position="1"/>
    </location>
</feature>
<dbReference type="OrthoDB" id="5868615at2759"/>
<evidence type="ECO:0000313" key="2">
    <source>
        <dbReference type="Proteomes" id="UP000252519"/>
    </source>
</evidence>
<accession>A0A368GHL0</accession>
<evidence type="ECO:0000313" key="1">
    <source>
        <dbReference type="EMBL" id="RCN42540.1"/>
    </source>
</evidence>
<name>A0A368GHL0_ANCCA</name>
<keyword evidence="2" id="KW-1185">Reference proteome</keyword>